<evidence type="ECO:0000313" key="2">
    <source>
        <dbReference type="Proteomes" id="UP001165369"/>
    </source>
</evidence>
<dbReference type="RefSeq" id="WP_250059161.1">
    <property type="nucleotide sequence ID" value="NZ_JAMJPK010000001.1"/>
</dbReference>
<protein>
    <submittedName>
        <fullName evidence="1">Uncharacterized protein</fullName>
    </submittedName>
</protein>
<comment type="caution">
    <text evidence="1">The sequence shown here is derived from an EMBL/GenBank/DDBJ whole genome shotgun (WGS) entry which is preliminary data.</text>
</comment>
<gene>
    <name evidence="1" type="ORF">M8009_02370</name>
</gene>
<sequence length="193" mass="21228">MNARREKLLEVIQGWRRPRPEDPESLASALDLECSILERLPPRPDMSRGEWIEAVERFRAGIEHARQAFEGLPPSARTMLGQHLALGDMAGAGASGLSAGPMEWPPLEELLEALHEAAGNLVEDAPAQYARPRPELTLIAVAVRVCKRHGVRVSAASGGRFLKVLEVIIPERADHRGLMRQAMKMGVISPPDR</sequence>
<proteinExistence type="predicted"/>
<dbReference type="EMBL" id="JAMJPK010000001">
    <property type="protein sequence ID" value="MCL7939151.1"/>
    <property type="molecule type" value="Genomic_DNA"/>
</dbReference>
<keyword evidence="2" id="KW-1185">Reference proteome</keyword>
<organism evidence="1 2">
    <name type="scientific">Halomonas gemina</name>
    <dbReference type="NCBI Taxonomy" id="2945105"/>
    <lineage>
        <taxon>Bacteria</taxon>
        <taxon>Pseudomonadati</taxon>
        <taxon>Pseudomonadota</taxon>
        <taxon>Gammaproteobacteria</taxon>
        <taxon>Oceanospirillales</taxon>
        <taxon>Halomonadaceae</taxon>
        <taxon>Halomonas</taxon>
    </lineage>
</organism>
<evidence type="ECO:0000313" key="1">
    <source>
        <dbReference type="EMBL" id="MCL7939151.1"/>
    </source>
</evidence>
<reference evidence="1" key="1">
    <citation type="submission" date="2022-05" db="EMBL/GenBank/DDBJ databases">
        <title>Halomonas geminus sp. nov. and Halomonas llamarensis sp. nov. isolated from high-altitude salars of the Atacama Desert.</title>
        <authorList>
            <person name="Hintersatz C."/>
            <person name="Rojas L.A."/>
            <person name="Wei T.-S."/>
            <person name="Kutschke S."/>
            <person name="Lehmann F."/>
            <person name="Jain R."/>
            <person name="Pollmann K."/>
        </authorList>
    </citation>
    <scope>NUCLEOTIDE SEQUENCE</scope>
    <source>
        <strain evidence="1">ATCH28</strain>
    </source>
</reference>
<accession>A0ABT0SWY1</accession>
<name>A0ABT0SWY1_9GAMM</name>
<dbReference type="Proteomes" id="UP001165369">
    <property type="component" value="Unassembled WGS sequence"/>
</dbReference>